<evidence type="ECO:0000313" key="2">
    <source>
        <dbReference type="Proteomes" id="UP000435910"/>
    </source>
</evidence>
<dbReference type="Proteomes" id="UP000435910">
    <property type="component" value="Unassembled WGS sequence"/>
</dbReference>
<dbReference type="AlphaFoldDB" id="A0A8B5YES3"/>
<reference evidence="1 2" key="1">
    <citation type="submission" date="2019-06" db="EMBL/GenBank/DDBJ databases">
        <title>Genome sequence analysis of &gt;100 Bacillus licheniformis strains suggests intrinsic resistance to this species.</title>
        <authorList>
            <person name="Wels M."/>
            <person name="Siezen R.J."/>
            <person name="Johansen E."/>
            <person name="Stuer-Lauridsen B."/>
            <person name="Bjerre K."/>
            <person name="Nielsen B.K.K."/>
        </authorList>
    </citation>
    <scope>NUCLEOTIDE SEQUENCE [LARGE SCALE GENOMIC DNA]</scope>
    <source>
        <strain evidence="1 2">BAC-16736</strain>
    </source>
</reference>
<proteinExistence type="predicted"/>
<name>A0A8B5YES3_BACLI</name>
<sequence>MAAEGKGVKACAAQVVLKPVLSWEKGVWIAQGSELRKNISVFK</sequence>
<dbReference type="RefSeq" id="WP_016886225.1">
    <property type="nucleotide sequence ID" value="NZ_BOQU01000005.1"/>
</dbReference>
<accession>A0A8B5YES3</accession>
<comment type="caution">
    <text evidence="1">The sequence shown here is derived from an EMBL/GenBank/DDBJ whole genome shotgun (WGS) entry which is preliminary data.</text>
</comment>
<evidence type="ECO:0000313" key="1">
    <source>
        <dbReference type="EMBL" id="TWL30668.1"/>
    </source>
</evidence>
<gene>
    <name evidence="1" type="ORF">CHCC16736_1702</name>
</gene>
<organism evidence="1 2">
    <name type="scientific">Bacillus licheniformis</name>
    <dbReference type="NCBI Taxonomy" id="1402"/>
    <lineage>
        <taxon>Bacteria</taxon>
        <taxon>Bacillati</taxon>
        <taxon>Bacillota</taxon>
        <taxon>Bacilli</taxon>
        <taxon>Bacillales</taxon>
        <taxon>Bacillaceae</taxon>
        <taxon>Bacillus</taxon>
    </lineage>
</organism>
<protein>
    <submittedName>
        <fullName evidence="1">Uncharacterized protein</fullName>
    </submittedName>
</protein>
<dbReference type="EMBL" id="NILC01000014">
    <property type="protein sequence ID" value="TWL30668.1"/>
    <property type="molecule type" value="Genomic_DNA"/>
</dbReference>